<sequence>MKPIVTVIIPAFNEAQTIESVIRSVIAWNIRKEILVVNDGSTDATIEKVRHFGSSVRLLTLSQNCGKGSAMVYGIKRSRAPILVFLDGDIVGLRPHDVDELAHPVLAKKADMVIGLHNFWHIGSFYPYNALSGQRVVRKHYLIAYLEPMKQARGGVEFIINKALERHRVVFVTQSHVRTVRKIDKWPFLFACKFYMCQFFDFMRESTFQFLGIGIYSKVC</sequence>
<comment type="cofactor">
    <cofactor evidence="1">
        <name>Mg(2+)</name>
        <dbReference type="ChEBI" id="CHEBI:18420"/>
    </cofactor>
</comment>
<protein>
    <recommendedName>
        <fullName evidence="6">Glycosyltransferase 2-like domain-containing protein</fullName>
    </recommendedName>
</protein>
<evidence type="ECO:0000313" key="8">
    <source>
        <dbReference type="Proteomes" id="UP000034063"/>
    </source>
</evidence>
<dbReference type="InterPro" id="IPR050256">
    <property type="entry name" value="Glycosyltransferase_2"/>
</dbReference>
<evidence type="ECO:0000256" key="4">
    <source>
        <dbReference type="ARBA" id="ARBA00022679"/>
    </source>
</evidence>
<dbReference type="Pfam" id="PF00535">
    <property type="entry name" value="Glycos_transf_2"/>
    <property type="match status" value="1"/>
</dbReference>
<keyword evidence="4" id="KW-0808">Transferase</keyword>
<dbReference type="AlphaFoldDB" id="A0A0G1HGP8"/>
<dbReference type="Proteomes" id="UP000034063">
    <property type="component" value="Unassembled WGS sequence"/>
</dbReference>
<gene>
    <name evidence="7" type="ORF">UW37_C0033G0002</name>
</gene>
<evidence type="ECO:0000256" key="3">
    <source>
        <dbReference type="ARBA" id="ARBA00022676"/>
    </source>
</evidence>
<dbReference type="PANTHER" id="PTHR48090:SF10">
    <property type="entry name" value="GLUCOSYL-3-PHOSPHOGLYCERATE SYNTHASE"/>
    <property type="match status" value="1"/>
</dbReference>
<evidence type="ECO:0000256" key="2">
    <source>
        <dbReference type="ARBA" id="ARBA00006739"/>
    </source>
</evidence>
<dbReference type="PANTHER" id="PTHR48090">
    <property type="entry name" value="UNDECAPRENYL-PHOSPHATE 4-DEOXY-4-FORMAMIDO-L-ARABINOSE TRANSFERASE-RELATED"/>
    <property type="match status" value="1"/>
</dbReference>
<feature type="domain" description="Glycosyltransferase 2-like" evidence="6">
    <location>
        <begin position="6"/>
        <end position="116"/>
    </location>
</feature>
<dbReference type="SUPFAM" id="SSF53448">
    <property type="entry name" value="Nucleotide-diphospho-sugar transferases"/>
    <property type="match status" value="1"/>
</dbReference>
<keyword evidence="3" id="KW-0328">Glycosyltransferase</keyword>
<evidence type="ECO:0000256" key="5">
    <source>
        <dbReference type="ARBA" id="ARBA00022842"/>
    </source>
</evidence>
<comment type="similarity">
    <text evidence="2">Belongs to the glycosyltransferase 2 family.</text>
</comment>
<evidence type="ECO:0000313" key="7">
    <source>
        <dbReference type="EMBL" id="KKT46060.1"/>
    </source>
</evidence>
<organism evidence="7 8">
    <name type="scientific">Candidatus Gottesmanbacteria bacterium GW2011_GWA2_44_17</name>
    <dbReference type="NCBI Taxonomy" id="1618444"/>
    <lineage>
        <taxon>Bacteria</taxon>
        <taxon>Candidatus Gottesmaniibacteriota</taxon>
    </lineage>
</organism>
<proteinExistence type="inferred from homology"/>
<dbReference type="CDD" id="cd04179">
    <property type="entry name" value="DPM_DPG-synthase_like"/>
    <property type="match status" value="1"/>
</dbReference>
<dbReference type="EMBL" id="LCIB01000033">
    <property type="protein sequence ID" value="KKT46060.1"/>
    <property type="molecule type" value="Genomic_DNA"/>
</dbReference>
<evidence type="ECO:0000256" key="1">
    <source>
        <dbReference type="ARBA" id="ARBA00001946"/>
    </source>
</evidence>
<name>A0A0G1HGP8_9BACT</name>
<dbReference type="GO" id="GO:0016757">
    <property type="term" value="F:glycosyltransferase activity"/>
    <property type="evidence" value="ECO:0007669"/>
    <property type="project" value="UniProtKB-KW"/>
</dbReference>
<accession>A0A0G1HGP8</accession>
<dbReference type="Gene3D" id="3.90.550.10">
    <property type="entry name" value="Spore Coat Polysaccharide Biosynthesis Protein SpsA, Chain A"/>
    <property type="match status" value="1"/>
</dbReference>
<comment type="caution">
    <text evidence="7">The sequence shown here is derived from an EMBL/GenBank/DDBJ whole genome shotgun (WGS) entry which is preliminary data.</text>
</comment>
<evidence type="ECO:0000259" key="6">
    <source>
        <dbReference type="Pfam" id="PF00535"/>
    </source>
</evidence>
<dbReference type="InterPro" id="IPR001173">
    <property type="entry name" value="Glyco_trans_2-like"/>
</dbReference>
<reference evidence="7 8" key="1">
    <citation type="journal article" date="2015" name="Nature">
        <title>rRNA introns, odd ribosomes, and small enigmatic genomes across a large radiation of phyla.</title>
        <authorList>
            <person name="Brown C.T."/>
            <person name="Hug L.A."/>
            <person name="Thomas B.C."/>
            <person name="Sharon I."/>
            <person name="Castelle C.J."/>
            <person name="Singh A."/>
            <person name="Wilkins M.J."/>
            <person name="Williams K.H."/>
            <person name="Banfield J.F."/>
        </authorList>
    </citation>
    <scope>NUCLEOTIDE SEQUENCE [LARGE SCALE GENOMIC DNA]</scope>
</reference>
<keyword evidence="5" id="KW-0460">Magnesium</keyword>
<dbReference type="InterPro" id="IPR029044">
    <property type="entry name" value="Nucleotide-diphossugar_trans"/>
</dbReference>